<evidence type="ECO:0000259" key="2">
    <source>
        <dbReference type="Pfam" id="PF07589"/>
    </source>
</evidence>
<accession>A0ABX0NCT9</accession>
<comment type="caution">
    <text evidence="3">The sequence shown here is derived from an EMBL/GenBank/DDBJ whole genome shotgun (WGS) entry which is preliminary data.</text>
</comment>
<feature type="domain" description="Ice-binding protein C-terminal" evidence="2">
    <location>
        <begin position="217"/>
        <end position="240"/>
    </location>
</feature>
<proteinExistence type="predicted"/>
<evidence type="ECO:0000313" key="4">
    <source>
        <dbReference type="Proteomes" id="UP000621455"/>
    </source>
</evidence>
<gene>
    <name evidence="3" type="ORF">F2P44_15515</name>
</gene>
<feature type="chain" id="PRO_5046403359" evidence="1">
    <location>
        <begin position="24"/>
        <end position="244"/>
    </location>
</feature>
<evidence type="ECO:0000256" key="1">
    <source>
        <dbReference type="SAM" id="SignalP"/>
    </source>
</evidence>
<dbReference type="NCBIfam" id="TIGR02595">
    <property type="entry name" value="PEP_CTERM"/>
    <property type="match status" value="1"/>
</dbReference>
<name>A0ABX0NCT9_9BURK</name>
<dbReference type="InterPro" id="IPR013424">
    <property type="entry name" value="Ice-binding_C"/>
</dbReference>
<protein>
    <submittedName>
        <fullName evidence="3">PEP-CTERM sorting domain-containing protein</fullName>
    </submittedName>
</protein>
<sequence length="244" mass="26495">MSISHVTAALLLAALASSPSADAAGRNKVVSQISNMKIELIDLNPNDNITPSVQFDTTKYDSHSRYQSNDGNYSNDLAQDTYSPGSTAIGVSYGGTSAWSTPTTLGANAQIWTMEGVRDYDMLNSRGRRSLLYYNLTPDTLIRVTGTAMLDISGTSSEGTDAIAWIEGRPWNGQEVDQKFEIRSGALSQDFTVDIANSPLKGGYIYFNTYALTFATPVPEPATYGMLLAGLSVVALRRRRQRAR</sequence>
<dbReference type="RefSeq" id="WP_167087928.1">
    <property type="nucleotide sequence ID" value="NZ_WHJG01000014.1"/>
</dbReference>
<reference evidence="3 4" key="1">
    <citation type="submission" date="2019-10" db="EMBL/GenBank/DDBJ databases">
        <title>Taxonomy of Antarctic Massilia spp.: description of Massilia rubra sp. nov., Massilia aquatica sp. nov., Massilia mucilaginosa sp. nov., Massilia frigida sp. nov. isolated from streams, lakes and regoliths.</title>
        <authorList>
            <person name="Holochova P."/>
            <person name="Sedlacek I."/>
            <person name="Kralova S."/>
            <person name="Maslanova I."/>
            <person name="Busse H.-J."/>
            <person name="Stankova E."/>
            <person name="Vrbovska V."/>
            <person name="Kovarovic V."/>
            <person name="Bartak M."/>
            <person name="Svec P."/>
            <person name="Pantucek R."/>
        </authorList>
    </citation>
    <scope>NUCLEOTIDE SEQUENCE [LARGE SCALE GENOMIC DNA]</scope>
    <source>
        <strain evidence="3 4">CCM 8695</strain>
    </source>
</reference>
<dbReference type="Proteomes" id="UP000621455">
    <property type="component" value="Unassembled WGS sequence"/>
</dbReference>
<keyword evidence="1" id="KW-0732">Signal</keyword>
<keyword evidence="4" id="KW-1185">Reference proteome</keyword>
<evidence type="ECO:0000313" key="3">
    <source>
        <dbReference type="EMBL" id="NHZ80669.1"/>
    </source>
</evidence>
<organism evidence="3 4">
    <name type="scientific">Massilia frigida</name>
    <dbReference type="NCBI Taxonomy" id="2609281"/>
    <lineage>
        <taxon>Bacteria</taxon>
        <taxon>Pseudomonadati</taxon>
        <taxon>Pseudomonadota</taxon>
        <taxon>Betaproteobacteria</taxon>
        <taxon>Burkholderiales</taxon>
        <taxon>Oxalobacteraceae</taxon>
        <taxon>Telluria group</taxon>
        <taxon>Massilia</taxon>
    </lineage>
</organism>
<dbReference type="Pfam" id="PF07589">
    <property type="entry name" value="PEP-CTERM"/>
    <property type="match status" value="1"/>
</dbReference>
<dbReference type="EMBL" id="WHJG01000014">
    <property type="protein sequence ID" value="NHZ80669.1"/>
    <property type="molecule type" value="Genomic_DNA"/>
</dbReference>
<feature type="signal peptide" evidence="1">
    <location>
        <begin position="1"/>
        <end position="23"/>
    </location>
</feature>